<keyword evidence="2" id="KW-1185">Reference proteome</keyword>
<dbReference type="OrthoDB" id="406352at2759"/>
<gene>
    <name evidence="1" type="ORF">PGLA1383_LOCUS18737</name>
</gene>
<dbReference type="Pfam" id="PF13489">
    <property type="entry name" value="Methyltransf_23"/>
    <property type="match status" value="1"/>
</dbReference>
<dbReference type="InterPro" id="IPR029063">
    <property type="entry name" value="SAM-dependent_MTases_sf"/>
</dbReference>
<name>A0A813EPY7_POLGL</name>
<organism evidence="1 2">
    <name type="scientific">Polarella glacialis</name>
    <name type="common">Dinoflagellate</name>
    <dbReference type="NCBI Taxonomy" id="89957"/>
    <lineage>
        <taxon>Eukaryota</taxon>
        <taxon>Sar</taxon>
        <taxon>Alveolata</taxon>
        <taxon>Dinophyceae</taxon>
        <taxon>Suessiales</taxon>
        <taxon>Suessiaceae</taxon>
        <taxon>Polarella</taxon>
    </lineage>
</organism>
<protein>
    <recommendedName>
        <fullName evidence="3">Methyltransferase type 11 domain-containing protein</fullName>
    </recommendedName>
</protein>
<proteinExistence type="predicted"/>
<comment type="caution">
    <text evidence="1">The sequence shown here is derived from an EMBL/GenBank/DDBJ whole genome shotgun (WGS) entry which is preliminary data.</text>
</comment>
<dbReference type="Proteomes" id="UP000654075">
    <property type="component" value="Unassembled WGS sequence"/>
</dbReference>
<dbReference type="CDD" id="cd02440">
    <property type="entry name" value="AdoMet_MTases"/>
    <property type="match status" value="1"/>
</dbReference>
<dbReference type="EMBL" id="CAJNNV010012128">
    <property type="protein sequence ID" value="CAE8600407.1"/>
    <property type="molecule type" value="Genomic_DNA"/>
</dbReference>
<dbReference type="PANTHER" id="PTHR43861">
    <property type="entry name" value="TRANS-ACONITATE 2-METHYLTRANSFERASE-RELATED"/>
    <property type="match status" value="1"/>
</dbReference>
<reference evidence="1" key="1">
    <citation type="submission" date="2021-02" db="EMBL/GenBank/DDBJ databases">
        <authorList>
            <person name="Dougan E. K."/>
            <person name="Rhodes N."/>
            <person name="Thang M."/>
            <person name="Chan C."/>
        </authorList>
    </citation>
    <scope>NUCLEOTIDE SEQUENCE</scope>
</reference>
<evidence type="ECO:0008006" key="3">
    <source>
        <dbReference type="Google" id="ProtNLM"/>
    </source>
</evidence>
<evidence type="ECO:0000313" key="2">
    <source>
        <dbReference type="Proteomes" id="UP000654075"/>
    </source>
</evidence>
<dbReference type="SUPFAM" id="SSF53335">
    <property type="entry name" value="S-adenosyl-L-methionine-dependent methyltransferases"/>
    <property type="match status" value="1"/>
</dbReference>
<dbReference type="AlphaFoldDB" id="A0A813EPY7"/>
<feature type="non-terminal residue" evidence="1">
    <location>
        <position position="1"/>
    </location>
</feature>
<evidence type="ECO:0000313" key="1">
    <source>
        <dbReference type="EMBL" id="CAE8600407.1"/>
    </source>
</evidence>
<accession>A0A813EPY7</accession>
<dbReference type="Gene3D" id="3.40.50.150">
    <property type="entry name" value="Vaccinia Virus protein VP39"/>
    <property type="match status" value="1"/>
</dbReference>
<sequence length="136" mass="14832">MGTLEAQTSDAVAPGSIDLIVSSMVFEHVPQPRAALSKWISLLRPGGLIFIEVPNENPVPNWWGRDEANPYWVGHLSFFSLKHLVAMVESLGLEVLGNDNFDHPVSPGYVMQSDPVNYSLPESTSADTEHGTSAFP</sequence>